<evidence type="ECO:0000313" key="3">
    <source>
        <dbReference type="Proteomes" id="UP000823046"/>
    </source>
</evidence>
<comment type="similarity">
    <text evidence="1">Belongs to the MEMO1 family.</text>
</comment>
<dbReference type="NCBIfam" id="TIGR04336">
    <property type="entry name" value="AmmeMemoSam_B"/>
    <property type="match status" value="1"/>
</dbReference>
<reference evidence="2 3" key="1">
    <citation type="journal article" date="2020" name="bioRxiv">
        <title>Metabolic contributions of an alphaproteobacterial endosymbiont in the apicomplexan Cardiosporidium cionae.</title>
        <authorList>
            <person name="Hunter E.S."/>
            <person name="Paight C.J."/>
            <person name="Lane C.E."/>
        </authorList>
    </citation>
    <scope>NUCLEOTIDE SEQUENCE [LARGE SCALE GENOMIC DNA]</scope>
    <source>
        <strain evidence="2">ESH_2018</strain>
    </source>
</reference>
<evidence type="ECO:0000256" key="1">
    <source>
        <dbReference type="ARBA" id="ARBA00006315"/>
    </source>
</evidence>
<dbReference type="Gene3D" id="3.40.830.10">
    <property type="entry name" value="LigB-like"/>
    <property type="match status" value="1"/>
</dbReference>
<dbReference type="Proteomes" id="UP000823046">
    <property type="component" value="Unassembled WGS sequence"/>
</dbReference>
<protein>
    <submittedName>
        <fullName evidence="2">Memo family protein</fullName>
    </submittedName>
</protein>
<name>A0ABQ7J5G7_9APIC</name>
<keyword evidence="3" id="KW-1185">Reference proteome</keyword>
<gene>
    <name evidence="2" type="ORF">IE077_001429</name>
</gene>
<dbReference type="SUPFAM" id="SSF53213">
    <property type="entry name" value="LigB-like"/>
    <property type="match status" value="1"/>
</dbReference>
<dbReference type="CDD" id="cd07361">
    <property type="entry name" value="MEMO_like"/>
    <property type="match status" value="1"/>
</dbReference>
<dbReference type="InterPro" id="IPR002737">
    <property type="entry name" value="MEMO1_fam"/>
</dbReference>
<evidence type="ECO:0000313" key="2">
    <source>
        <dbReference type="EMBL" id="KAF8819203.1"/>
    </source>
</evidence>
<sequence length="278" mass="32133">MKPLQKDLIYHLDNARRRKTGVKAIICPHAGYHYCAATAAWSWIQLDSTQIDLVFVLGPSHHIYLSSCALPQRNVVAYSTPTGDIPLDKVVINELRETRKFEEFDLRADEDEHSLEMQLPFLHHIMNGHPYKLVPIVVGDLSLTLMEEYGKLLLPFFEDERTLFVISSDFCHWGTRYRYNYIHPRCRNVPIFKSIETLDLEAIRLIEAHDLKGFLHYLQRHKNTICGRNPICILLQILGFDSINGYTTELLHYSQSQEIIHPTESSVSYAALCTTYSK</sequence>
<dbReference type="PANTHER" id="PTHR11060:SF0">
    <property type="entry name" value="PROTEIN MEMO1"/>
    <property type="match status" value="1"/>
</dbReference>
<dbReference type="HAMAP" id="MF_00055">
    <property type="entry name" value="MEMO1"/>
    <property type="match status" value="1"/>
</dbReference>
<comment type="caution">
    <text evidence="2">The sequence shown here is derived from an EMBL/GenBank/DDBJ whole genome shotgun (WGS) entry which is preliminary data.</text>
</comment>
<dbReference type="EMBL" id="JADAQX010000895">
    <property type="protein sequence ID" value="KAF8819203.1"/>
    <property type="molecule type" value="Genomic_DNA"/>
</dbReference>
<dbReference type="Pfam" id="PF01875">
    <property type="entry name" value="Memo"/>
    <property type="match status" value="1"/>
</dbReference>
<accession>A0ABQ7J5G7</accession>
<dbReference type="PANTHER" id="PTHR11060">
    <property type="entry name" value="PROTEIN MEMO1"/>
    <property type="match status" value="1"/>
</dbReference>
<proteinExistence type="inferred from homology"/>
<organism evidence="2 3">
    <name type="scientific">Cardiosporidium cionae</name>
    <dbReference type="NCBI Taxonomy" id="476202"/>
    <lineage>
        <taxon>Eukaryota</taxon>
        <taxon>Sar</taxon>
        <taxon>Alveolata</taxon>
        <taxon>Apicomplexa</taxon>
        <taxon>Aconoidasida</taxon>
        <taxon>Nephromycida</taxon>
        <taxon>Cardiosporidium</taxon>
    </lineage>
</organism>